<feature type="transmembrane region" description="Helical" evidence="1">
    <location>
        <begin position="137"/>
        <end position="160"/>
    </location>
</feature>
<feature type="transmembrane region" description="Helical" evidence="1">
    <location>
        <begin position="198"/>
        <end position="218"/>
    </location>
</feature>
<feature type="transmembrane region" description="Helical" evidence="1">
    <location>
        <begin position="21"/>
        <end position="40"/>
    </location>
</feature>
<gene>
    <name evidence="2" type="ORF">SAMN05660197_1693</name>
</gene>
<evidence type="ECO:0000313" key="3">
    <source>
        <dbReference type="Proteomes" id="UP000192602"/>
    </source>
</evidence>
<accession>A0A1W1WU80</accession>
<keyword evidence="3" id="KW-1185">Reference proteome</keyword>
<keyword evidence="1" id="KW-0812">Transmembrane</keyword>
<dbReference type="OrthoDB" id="5373080at2"/>
<dbReference type="EMBL" id="FWWZ01000001">
    <property type="protein sequence ID" value="SMC09871.1"/>
    <property type="molecule type" value="Genomic_DNA"/>
</dbReference>
<dbReference type="Proteomes" id="UP000192602">
    <property type="component" value="Unassembled WGS sequence"/>
</dbReference>
<keyword evidence="1" id="KW-1133">Transmembrane helix</keyword>
<dbReference type="AlphaFoldDB" id="A0A1W1WU80"/>
<protein>
    <recommendedName>
        <fullName evidence="4">Membrane domain of glycerophosphoryl diester phosphodiesterase</fullName>
    </recommendedName>
</protein>
<feature type="transmembrane region" description="Helical" evidence="1">
    <location>
        <begin position="224"/>
        <end position="247"/>
    </location>
</feature>
<evidence type="ECO:0000256" key="1">
    <source>
        <dbReference type="SAM" id="Phobius"/>
    </source>
</evidence>
<evidence type="ECO:0008006" key="4">
    <source>
        <dbReference type="Google" id="ProtNLM"/>
    </source>
</evidence>
<name>A0A1W1WU80_9BACT</name>
<reference evidence="3" key="1">
    <citation type="submission" date="2017-04" db="EMBL/GenBank/DDBJ databases">
        <authorList>
            <person name="Varghese N."/>
            <person name="Submissions S."/>
        </authorList>
    </citation>
    <scope>NUCLEOTIDE SEQUENCE [LARGE SCALE GENOMIC DNA]</scope>
    <source>
        <strain evidence="3">DSM 16512</strain>
    </source>
</reference>
<dbReference type="STRING" id="1069081.SAMN05660197_1693"/>
<feature type="transmembrane region" description="Helical" evidence="1">
    <location>
        <begin position="46"/>
        <end position="67"/>
    </location>
</feature>
<proteinExistence type="predicted"/>
<sequence length="253" mass="27873">MLEHSNKTAINAAWSFFKGNYALNFAAIAILIVLNLLGMIPVIGMLFIFAYSIVSLAVQIYFGRAVAKVNDPQDLADIAAQTKIGDLLTTYLQTAAGAFLGFFLIFLLFSFLFGIAISMSIDVEQLQNGMMSQAQMITMMSSGGAVGLLLLVIAAFFFYFAPGVLGEIIKTDDFTEAFKKSFWIFSPSFWKRCFNKEYFVLIFIWSLILIGVGIVMVLMASSIILLPVVLVIAYIVSLYNAAIYVFAADLAKE</sequence>
<dbReference type="RefSeq" id="WP_084276165.1">
    <property type="nucleotide sequence ID" value="NZ_AP026671.1"/>
</dbReference>
<feature type="transmembrane region" description="Helical" evidence="1">
    <location>
        <begin position="88"/>
        <end position="117"/>
    </location>
</feature>
<keyword evidence="1" id="KW-0472">Membrane</keyword>
<organism evidence="2 3">
    <name type="scientific">Nitratiruptor tergarcus DSM 16512</name>
    <dbReference type="NCBI Taxonomy" id="1069081"/>
    <lineage>
        <taxon>Bacteria</taxon>
        <taxon>Pseudomonadati</taxon>
        <taxon>Campylobacterota</taxon>
        <taxon>Epsilonproteobacteria</taxon>
        <taxon>Nautiliales</taxon>
        <taxon>Nitratiruptoraceae</taxon>
        <taxon>Nitratiruptor</taxon>
    </lineage>
</organism>
<evidence type="ECO:0000313" key="2">
    <source>
        <dbReference type="EMBL" id="SMC09871.1"/>
    </source>
</evidence>